<dbReference type="KEGG" id="tet:TTHERM_00584770"/>
<dbReference type="OrthoDB" id="207120at2759"/>
<evidence type="ECO:0000256" key="1">
    <source>
        <dbReference type="PROSITE-ProRule" id="PRU00023"/>
    </source>
</evidence>
<dbReference type="RefSeq" id="XP_001032584.2">
    <property type="nucleotide sequence ID" value="XM_001032584.2"/>
</dbReference>
<dbReference type="PROSITE" id="PS50088">
    <property type="entry name" value="ANK_REPEAT"/>
    <property type="match status" value="1"/>
</dbReference>
<dbReference type="Pfam" id="PF12796">
    <property type="entry name" value="Ank_2"/>
    <property type="match status" value="1"/>
</dbReference>
<reference evidence="4" key="1">
    <citation type="journal article" date="2006" name="PLoS Biol.">
        <title>Macronuclear genome sequence of the ciliate Tetrahymena thermophila, a model eukaryote.</title>
        <authorList>
            <person name="Eisen J.A."/>
            <person name="Coyne R.S."/>
            <person name="Wu M."/>
            <person name="Wu D."/>
            <person name="Thiagarajan M."/>
            <person name="Wortman J.R."/>
            <person name="Badger J.H."/>
            <person name="Ren Q."/>
            <person name="Amedeo P."/>
            <person name="Jones K.M."/>
            <person name="Tallon L.J."/>
            <person name="Delcher A.L."/>
            <person name="Salzberg S.L."/>
            <person name="Silva J.C."/>
            <person name="Haas B.J."/>
            <person name="Majoros W.H."/>
            <person name="Farzad M."/>
            <person name="Carlton J.M."/>
            <person name="Smith R.K. Jr."/>
            <person name="Garg J."/>
            <person name="Pearlman R.E."/>
            <person name="Karrer K.M."/>
            <person name="Sun L."/>
            <person name="Manning G."/>
            <person name="Elde N.C."/>
            <person name="Turkewitz A.P."/>
            <person name="Asai D.J."/>
            <person name="Wilkes D.E."/>
            <person name="Wang Y."/>
            <person name="Cai H."/>
            <person name="Collins K."/>
            <person name="Stewart B.A."/>
            <person name="Lee S.R."/>
            <person name="Wilamowska K."/>
            <person name="Weinberg Z."/>
            <person name="Ruzzo W.L."/>
            <person name="Wloga D."/>
            <person name="Gaertig J."/>
            <person name="Frankel J."/>
            <person name="Tsao C.-C."/>
            <person name="Gorovsky M.A."/>
            <person name="Keeling P.J."/>
            <person name="Waller R.F."/>
            <person name="Patron N.J."/>
            <person name="Cherry J.M."/>
            <person name="Stover N.A."/>
            <person name="Krieger C.J."/>
            <person name="del Toro C."/>
            <person name="Ryder H.F."/>
            <person name="Williamson S.C."/>
            <person name="Barbeau R.A."/>
            <person name="Hamilton E.P."/>
            <person name="Orias E."/>
        </authorList>
    </citation>
    <scope>NUCLEOTIDE SEQUENCE [LARGE SCALE GENOMIC DNA]</scope>
    <source>
        <strain evidence="4">SB210</strain>
    </source>
</reference>
<evidence type="ECO:0000313" key="3">
    <source>
        <dbReference type="EMBL" id="EAR84921.2"/>
    </source>
</evidence>
<dbReference type="SUPFAM" id="SSF48403">
    <property type="entry name" value="Ankyrin repeat"/>
    <property type="match status" value="1"/>
</dbReference>
<dbReference type="AlphaFoldDB" id="I7M6B8"/>
<dbReference type="Proteomes" id="UP000009168">
    <property type="component" value="Unassembled WGS sequence"/>
</dbReference>
<protein>
    <submittedName>
        <fullName evidence="3">Ankyrin repeat protein</fullName>
    </submittedName>
</protein>
<dbReference type="EMBL" id="GG662510">
    <property type="protein sequence ID" value="EAR84921.2"/>
    <property type="molecule type" value="Genomic_DNA"/>
</dbReference>
<keyword evidence="4" id="KW-1185">Reference proteome</keyword>
<dbReference type="PROSITE" id="PS50297">
    <property type="entry name" value="ANK_REP_REGION"/>
    <property type="match status" value="1"/>
</dbReference>
<name>I7M6B8_TETTS</name>
<dbReference type="Gene3D" id="1.25.40.20">
    <property type="entry name" value="Ankyrin repeat-containing domain"/>
    <property type="match status" value="1"/>
</dbReference>
<evidence type="ECO:0000313" key="4">
    <source>
        <dbReference type="Proteomes" id="UP000009168"/>
    </source>
</evidence>
<dbReference type="InterPro" id="IPR002110">
    <property type="entry name" value="Ankyrin_rpt"/>
</dbReference>
<gene>
    <name evidence="3" type="ORF">TTHERM_00584770</name>
</gene>
<dbReference type="GeneID" id="7846679"/>
<keyword evidence="2" id="KW-0175">Coiled coil</keyword>
<accession>I7M6B8</accession>
<dbReference type="SMART" id="SM00248">
    <property type="entry name" value="ANK"/>
    <property type="match status" value="2"/>
</dbReference>
<keyword evidence="1" id="KW-0040">ANK repeat</keyword>
<feature type="coiled-coil region" evidence="2">
    <location>
        <begin position="110"/>
        <end position="145"/>
    </location>
</feature>
<dbReference type="InParanoid" id="I7M6B8"/>
<sequence length="541" mass="63614">MNQLSGYDLQQKLNTAVINLNYSKEQYNKVKCGQDYYYETKRIAELVPLGYDNTQCLYPGCSSKVCHEDCSVGDDKKSCCCMEERNGSWFCKECKHEYTQHNNQTHKQVIREVQEKVKKDKAQLMKQLQQEIQQHLKMVEQLQAQLPNPITFLNINKQNNKDLEPIQYRLIQAQEKQKTKCNLAQRQITVAGLLVDKKKMEQLGFKEELEYTTLDSVYIKKKSPKLVCFLRGEIPQNLKGQKDDEFNKQALCNYAQQDAVESVEKLIKVYKYDVNYIPPNLGKAPIHIAAEAGNQDTLDYLIKNQADIHLVDQNNKKPFQLAQNPKVKERLINEYKCITKQNTVVQKLNNFKSFIDQIVQKEMQDSQYGSDLINMINNGSMNKKDLIAEISSWVEQIFERISYQVNNYQRNIVKKCKEMISDIYKLGENPKELQQILQKMKKEVKFDKCGEINNIKQKKIKTVEDYKKYLEQFEERVTELYSQNVEKKNILMDLFVNNYNQLRNNTNMLIKYPAIIFESSQSSDLYEQRVYNKNTIRTPHY</sequence>
<evidence type="ECO:0000256" key="2">
    <source>
        <dbReference type="SAM" id="Coils"/>
    </source>
</evidence>
<proteinExistence type="predicted"/>
<dbReference type="InterPro" id="IPR036770">
    <property type="entry name" value="Ankyrin_rpt-contain_sf"/>
</dbReference>
<feature type="repeat" description="ANK" evidence="1">
    <location>
        <begin position="281"/>
        <end position="313"/>
    </location>
</feature>
<organism evidence="3 4">
    <name type="scientific">Tetrahymena thermophila (strain SB210)</name>
    <dbReference type="NCBI Taxonomy" id="312017"/>
    <lineage>
        <taxon>Eukaryota</taxon>
        <taxon>Sar</taxon>
        <taxon>Alveolata</taxon>
        <taxon>Ciliophora</taxon>
        <taxon>Intramacronucleata</taxon>
        <taxon>Oligohymenophorea</taxon>
        <taxon>Hymenostomatida</taxon>
        <taxon>Tetrahymenina</taxon>
        <taxon>Tetrahymenidae</taxon>
        <taxon>Tetrahymena</taxon>
    </lineage>
</organism>